<comment type="caution">
    <text evidence="3">The sequence shown here is derived from an EMBL/GenBank/DDBJ whole genome shotgun (WGS) entry which is preliminary data.</text>
</comment>
<dbReference type="Gene3D" id="1.10.1780.10">
    <property type="entry name" value="Clp, N-terminal domain"/>
    <property type="match status" value="2"/>
</dbReference>
<evidence type="ECO:0000313" key="4">
    <source>
        <dbReference type="Proteomes" id="UP000612899"/>
    </source>
</evidence>
<name>A0A8J3Q3R4_9ACTN</name>
<dbReference type="InterPro" id="IPR004176">
    <property type="entry name" value="Clp_R_N"/>
</dbReference>
<dbReference type="InterPro" id="IPR044217">
    <property type="entry name" value="CLPT1/2"/>
</dbReference>
<dbReference type="PANTHER" id="PTHR47016:SF5">
    <property type="entry name" value="CLP DOMAIN SUPERFAMILY PROTEIN"/>
    <property type="match status" value="1"/>
</dbReference>
<evidence type="ECO:0000259" key="2">
    <source>
        <dbReference type="PROSITE" id="PS51903"/>
    </source>
</evidence>
<feature type="domain" description="Clp R" evidence="2">
    <location>
        <begin position="2"/>
        <end position="186"/>
    </location>
</feature>
<dbReference type="PANTHER" id="PTHR47016">
    <property type="entry name" value="ATP-DEPENDENT CLP PROTEASE ATP-BINDING SUBUNIT CLPT1, CHLOROPLASTIC"/>
    <property type="match status" value="1"/>
</dbReference>
<dbReference type="RefSeq" id="WP_203907114.1">
    <property type="nucleotide sequence ID" value="NZ_BONY01000006.1"/>
</dbReference>
<dbReference type="EMBL" id="BONY01000006">
    <property type="protein sequence ID" value="GIH03194.1"/>
    <property type="molecule type" value="Genomic_DNA"/>
</dbReference>
<proteinExistence type="predicted"/>
<dbReference type="Pfam" id="PF02861">
    <property type="entry name" value="Clp_N"/>
    <property type="match status" value="2"/>
</dbReference>
<evidence type="ECO:0000256" key="1">
    <source>
        <dbReference type="PROSITE-ProRule" id="PRU01251"/>
    </source>
</evidence>
<keyword evidence="4" id="KW-1185">Reference proteome</keyword>
<dbReference type="Proteomes" id="UP000612899">
    <property type="component" value="Unassembled WGS sequence"/>
</dbReference>
<dbReference type="PROSITE" id="PS51903">
    <property type="entry name" value="CLP_R"/>
    <property type="match status" value="1"/>
</dbReference>
<gene>
    <name evidence="3" type="ORF">Rhe02_12610</name>
</gene>
<dbReference type="AlphaFoldDB" id="A0A8J3Q3R4"/>
<evidence type="ECO:0000313" key="3">
    <source>
        <dbReference type="EMBL" id="GIH03194.1"/>
    </source>
</evidence>
<organism evidence="3 4">
    <name type="scientific">Rhizocola hellebori</name>
    <dbReference type="NCBI Taxonomy" id="1392758"/>
    <lineage>
        <taxon>Bacteria</taxon>
        <taxon>Bacillati</taxon>
        <taxon>Actinomycetota</taxon>
        <taxon>Actinomycetes</taxon>
        <taxon>Micromonosporales</taxon>
        <taxon>Micromonosporaceae</taxon>
        <taxon>Rhizocola</taxon>
    </lineage>
</organism>
<reference evidence="3" key="1">
    <citation type="submission" date="2021-01" db="EMBL/GenBank/DDBJ databases">
        <title>Whole genome shotgun sequence of Rhizocola hellebori NBRC 109834.</title>
        <authorList>
            <person name="Komaki H."/>
            <person name="Tamura T."/>
        </authorList>
    </citation>
    <scope>NUCLEOTIDE SEQUENCE</scope>
    <source>
        <strain evidence="3">NBRC 109834</strain>
    </source>
</reference>
<accession>A0A8J3Q3R4</accession>
<keyword evidence="1" id="KW-0677">Repeat</keyword>
<dbReference type="SUPFAM" id="SSF81923">
    <property type="entry name" value="Double Clp-N motif"/>
    <property type="match status" value="2"/>
</dbReference>
<sequence length="186" mass="20428">MFERFTDRARQVVRGAVSASEQMGHRHVGTEHLLLGMLAGDGGVAHTVLNRAGVRAEEVKVQIERFLGQDAEALEAIGIDLEAVKAKIEETFGPGAMDALDRPPRRGWFRRRAVGEGHRPFTPRAKKVLELSLREALALKNNYIGTEHLLLGLIREGKGLAAKILADTGLDLVELREQTIAAVPRK</sequence>
<protein>
    <recommendedName>
        <fullName evidence="2">Clp R domain-containing protein</fullName>
    </recommendedName>
</protein>
<dbReference type="InterPro" id="IPR036628">
    <property type="entry name" value="Clp_N_dom_sf"/>
</dbReference>